<feature type="transmembrane region" description="Helical" evidence="1">
    <location>
        <begin position="57"/>
        <end position="77"/>
    </location>
</feature>
<keyword evidence="3" id="KW-1185">Reference proteome</keyword>
<reference evidence="2 3" key="1">
    <citation type="submission" date="2017-04" db="EMBL/GenBank/DDBJ databases">
        <authorList>
            <person name="Afonso C.L."/>
            <person name="Miller P.J."/>
            <person name="Scott M.A."/>
            <person name="Spackman E."/>
            <person name="Goraichik I."/>
            <person name="Dimitrov K.M."/>
            <person name="Suarez D.L."/>
            <person name="Swayne D.E."/>
        </authorList>
    </citation>
    <scope>NUCLEOTIDE SEQUENCE [LARGE SCALE GENOMIC DNA]</scope>
    <source>
        <strain evidence="2 3">DSM 12555</strain>
    </source>
</reference>
<feature type="transmembrane region" description="Helical" evidence="1">
    <location>
        <begin position="106"/>
        <end position="124"/>
    </location>
</feature>
<proteinExistence type="predicted"/>
<feature type="transmembrane region" description="Helical" evidence="1">
    <location>
        <begin position="84"/>
        <end position="100"/>
    </location>
</feature>
<gene>
    <name evidence="2" type="ORF">SAMN02745134_03286</name>
</gene>
<evidence type="ECO:0000313" key="2">
    <source>
        <dbReference type="EMBL" id="SMC27763.1"/>
    </source>
</evidence>
<protein>
    <submittedName>
        <fullName evidence="2">Uncharacterized protein</fullName>
    </submittedName>
</protein>
<keyword evidence="1" id="KW-0812">Transmembrane</keyword>
<evidence type="ECO:0000256" key="1">
    <source>
        <dbReference type="SAM" id="Phobius"/>
    </source>
</evidence>
<keyword evidence="1" id="KW-0472">Membrane</keyword>
<dbReference type="OrthoDB" id="1938844at2"/>
<dbReference type="RefSeq" id="WP_084117314.1">
    <property type="nucleotide sequence ID" value="NZ_FWXH01000019.1"/>
</dbReference>
<keyword evidence="1" id="KW-1133">Transmembrane helix</keyword>
<sequence length="138" mass="15273">MESEQEQKVGAGIKTIAIIELVFETLGLLSSIFYLVFKDKINSAVQAAGVTTNVSSSTYVIALITSILIIISVILILLKNTIGVFGYFIVYIANIIYSIVKVGKFSPVMLVSFILPILMAIFIYRKRSIFKISRGEEE</sequence>
<dbReference type="AlphaFoldDB" id="A0A1W1XUZ0"/>
<dbReference type="EMBL" id="FWXH01000019">
    <property type="protein sequence ID" value="SMC27763.1"/>
    <property type="molecule type" value="Genomic_DNA"/>
</dbReference>
<evidence type="ECO:0000313" key="3">
    <source>
        <dbReference type="Proteomes" id="UP000192468"/>
    </source>
</evidence>
<organism evidence="2 3">
    <name type="scientific">Clostridium acidisoli DSM 12555</name>
    <dbReference type="NCBI Taxonomy" id="1121291"/>
    <lineage>
        <taxon>Bacteria</taxon>
        <taxon>Bacillati</taxon>
        <taxon>Bacillota</taxon>
        <taxon>Clostridia</taxon>
        <taxon>Eubacteriales</taxon>
        <taxon>Clostridiaceae</taxon>
        <taxon>Clostridium</taxon>
    </lineage>
</organism>
<feature type="transmembrane region" description="Helical" evidence="1">
    <location>
        <begin position="12"/>
        <end position="37"/>
    </location>
</feature>
<accession>A0A1W1XUZ0</accession>
<name>A0A1W1XUZ0_9CLOT</name>
<dbReference type="Proteomes" id="UP000192468">
    <property type="component" value="Unassembled WGS sequence"/>
</dbReference>